<gene>
    <name evidence="3" type="ORF">GSPATT00027944001</name>
</gene>
<evidence type="ECO:0000256" key="1">
    <source>
        <dbReference type="SAM" id="Coils"/>
    </source>
</evidence>
<dbReference type="Gene3D" id="3.40.50.300">
    <property type="entry name" value="P-loop containing nucleotide triphosphate hydrolases"/>
    <property type="match status" value="1"/>
</dbReference>
<dbReference type="Pfam" id="PF01926">
    <property type="entry name" value="MMR_HSR1"/>
    <property type="match status" value="1"/>
</dbReference>
<reference evidence="3 4" key="1">
    <citation type="journal article" date="2006" name="Nature">
        <title>Global trends of whole-genome duplications revealed by the ciliate Paramecium tetraurelia.</title>
        <authorList>
            <consortium name="Genoscope"/>
            <person name="Aury J.-M."/>
            <person name="Jaillon O."/>
            <person name="Duret L."/>
            <person name="Noel B."/>
            <person name="Jubin C."/>
            <person name="Porcel B.M."/>
            <person name="Segurens B."/>
            <person name="Daubin V."/>
            <person name="Anthouard V."/>
            <person name="Aiach N."/>
            <person name="Arnaiz O."/>
            <person name="Billaut A."/>
            <person name="Beisson J."/>
            <person name="Blanc I."/>
            <person name="Bouhouche K."/>
            <person name="Camara F."/>
            <person name="Duharcourt S."/>
            <person name="Guigo R."/>
            <person name="Gogendeau D."/>
            <person name="Katinka M."/>
            <person name="Keller A.-M."/>
            <person name="Kissmehl R."/>
            <person name="Klotz C."/>
            <person name="Koll F."/>
            <person name="Le Moue A."/>
            <person name="Lepere C."/>
            <person name="Malinsky S."/>
            <person name="Nowacki M."/>
            <person name="Nowak J.K."/>
            <person name="Plattner H."/>
            <person name="Poulain J."/>
            <person name="Ruiz F."/>
            <person name="Serrano V."/>
            <person name="Zagulski M."/>
            <person name="Dessen P."/>
            <person name="Betermier M."/>
            <person name="Weissenbach J."/>
            <person name="Scarpelli C."/>
            <person name="Schachter V."/>
            <person name="Sperling L."/>
            <person name="Meyer E."/>
            <person name="Cohen J."/>
            <person name="Wincker P."/>
        </authorList>
    </citation>
    <scope>NUCLEOTIDE SEQUENCE [LARGE SCALE GENOMIC DNA]</scope>
    <source>
        <strain evidence="3 4">Stock d4-2</strain>
    </source>
</reference>
<keyword evidence="1" id="KW-0175">Coiled coil</keyword>
<dbReference type="SUPFAM" id="SSF52540">
    <property type="entry name" value="P-loop containing nucleoside triphosphate hydrolases"/>
    <property type="match status" value="1"/>
</dbReference>
<proteinExistence type="predicted"/>
<dbReference type="OrthoDB" id="312663at2759"/>
<dbReference type="Proteomes" id="UP000000600">
    <property type="component" value="Unassembled WGS sequence"/>
</dbReference>
<evidence type="ECO:0000259" key="2">
    <source>
        <dbReference type="Pfam" id="PF01926"/>
    </source>
</evidence>
<sequence>MIELSQIGMIQEENSTQTGFQDLENKEYTSIKTIFQELEDIKQFQLNNNQEFQNIMDQCLFYFNFTNDKFFYHQSQQAINPNIIKSWNDGFLKKDNDQQIIAYFQNIIKVDDQLEVINYGQLSKIKLFVKWFLEKNKFKRLTFVVQFNKEQNVDELEKKMKHRIYQLFEGFFEEANEDIMIFCVQSNKENTNGDLEIIQYEKFGQIYILNQQEFQNELIQMDVSEITVNYFNQISTNRITVMQKDIYFKSIGYSCNQYIQNKILIVFYELNKIISLLKFQLKSLLELPTNLNKEQNNDPNIKKYQNDLKQLIYIIMEKISHEIEKSQLYILICNILNIVRESSQCIKEDLQNMQDIPNISWKIKKYLSEQQNNILNFQFDFQSEYNNILEYFKEYQISDYVKQTIQQFQIQLKFWFDHYESYIPQRLFFFSNLFHNSSNFQSTDNSQYVVLLGLTKVGKSTLMNIISNPDNMKLVKTSSESQSFDVIDVDKSILISHTNNSQTCQTIDLGIRINDSDWIFIDTPGLGDTCEERRLINQINIFLRLKKSKQFVILFLIDGEQLNKSKKDLLELIELTNNFFNQQISTQNLEQILIPVFTKVSQGMMTDIKKRWETETMNNCNNIKEKEFLRILKNKIDSNQYILTLKAESYFTSNLIQLQETKAKLFNEIQQLKQSAEQDEILINDKRNQKEKIEEQIQDLENNNSEIEFKIRSSSIYDLREQILSQCQLLIYQQKEQHEQLNLQLSLTPSMKESFEIVLKQLNNLNIIIDELISDAIVYNILYKSRSLDEIEKLLQYIQGSLQMFHKQQINCEQFFLDICEKLDMAKNIQYLDKELSQIFKFHYLCSICIPGQIEIQQYFQQLKSNICKLKTNCTKVKDTITTQILECQIIRIFTKIKTLINPNMIRMAFPFYFIYDLYYQIKQLKLEQDIKQYNEAVLQLIRIGYYDNI</sequence>
<evidence type="ECO:0000313" key="4">
    <source>
        <dbReference type="Proteomes" id="UP000000600"/>
    </source>
</evidence>
<organism evidence="3 4">
    <name type="scientific">Paramecium tetraurelia</name>
    <dbReference type="NCBI Taxonomy" id="5888"/>
    <lineage>
        <taxon>Eukaryota</taxon>
        <taxon>Sar</taxon>
        <taxon>Alveolata</taxon>
        <taxon>Ciliophora</taxon>
        <taxon>Intramacronucleata</taxon>
        <taxon>Oligohymenophorea</taxon>
        <taxon>Peniculida</taxon>
        <taxon>Parameciidae</taxon>
        <taxon>Paramecium</taxon>
    </lineage>
</organism>
<dbReference type="GeneID" id="5010077"/>
<dbReference type="InParanoid" id="A0BEE4"/>
<feature type="domain" description="G" evidence="2">
    <location>
        <begin position="449"/>
        <end position="574"/>
    </location>
</feature>
<accession>A0BEE4</accession>
<dbReference type="EMBL" id="CT867989">
    <property type="protein sequence ID" value="CAK56911.1"/>
    <property type="molecule type" value="Genomic_DNA"/>
</dbReference>
<dbReference type="GO" id="GO:0005525">
    <property type="term" value="F:GTP binding"/>
    <property type="evidence" value="ECO:0007669"/>
    <property type="project" value="InterPro"/>
</dbReference>
<feature type="coiled-coil region" evidence="1">
    <location>
        <begin position="655"/>
        <end position="710"/>
    </location>
</feature>
<dbReference type="RefSeq" id="XP_001424309.1">
    <property type="nucleotide sequence ID" value="XM_001424272.1"/>
</dbReference>
<protein>
    <recommendedName>
        <fullName evidence="2">G domain-containing protein</fullName>
    </recommendedName>
</protein>
<dbReference type="OMA" id="RINDSDW"/>
<name>A0BEE4_PARTE</name>
<dbReference type="AlphaFoldDB" id="A0BEE4"/>
<dbReference type="KEGG" id="ptm:GSPATT00027944001"/>
<dbReference type="InterPro" id="IPR027417">
    <property type="entry name" value="P-loop_NTPase"/>
</dbReference>
<keyword evidence="4" id="KW-1185">Reference proteome</keyword>
<dbReference type="InterPro" id="IPR006073">
    <property type="entry name" value="GTP-bd"/>
</dbReference>
<evidence type="ECO:0000313" key="3">
    <source>
        <dbReference type="EMBL" id="CAK56911.1"/>
    </source>
</evidence>
<dbReference type="HOGENOM" id="CLU_310031_0_0_1"/>